<keyword evidence="5" id="KW-0029">Amino-acid transport</keyword>
<dbReference type="EnsemblBacteria" id="BAA80296">
    <property type="protein sequence ID" value="BAA80296"/>
    <property type="gene ID" value="APE_1305"/>
</dbReference>
<keyword evidence="3" id="KW-1003">Cell membrane</keyword>
<evidence type="ECO:0000313" key="10">
    <source>
        <dbReference type="EMBL" id="BAA80296.1"/>
    </source>
</evidence>
<evidence type="ECO:0000256" key="4">
    <source>
        <dbReference type="ARBA" id="ARBA00022692"/>
    </source>
</evidence>
<dbReference type="Pfam" id="PF02653">
    <property type="entry name" value="BPD_transp_2"/>
    <property type="match status" value="1"/>
</dbReference>
<dbReference type="Proteomes" id="UP000002518">
    <property type="component" value="Chromosome"/>
</dbReference>
<dbReference type="InterPro" id="IPR052157">
    <property type="entry name" value="BCAA_transport_permease"/>
</dbReference>
<evidence type="ECO:0000256" key="8">
    <source>
        <dbReference type="ARBA" id="ARBA00037998"/>
    </source>
</evidence>
<dbReference type="CDD" id="cd06582">
    <property type="entry name" value="TM_PBP1_LivH_like"/>
    <property type="match status" value="1"/>
</dbReference>
<dbReference type="GO" id="GO:0022857">
    <property type="term" value="F:transmembrane transporter activity"/>
    <property type="evidence" value="ECO:0007669"/>
    <property type="project" value="InterPro"/>
</dbReference>
<keyword evidence="6 9" id="KW-1133">Transmembrane helix</keyword>
<evidence type="ECO:0000313" key="11">
    <source>
        <dbReference type="Proteomes" id="UP000002518"/>
    </source>
</evidence>
<reference evidence="10 11" key="1">
    <citation type="journal article" date="1999" name="DNA Res.">
        <title>Complete genome sequence of an aerobic hyper-thermophilic crenarchaeon, Aeropyrum pernix K1.</title>
        <authorList>
            <person name="Kawarabayasi Y."/>
            <person name="Hino Y."/>
            <person name="Horikawa H."/>
            <person name="Yamazaki S."/>
            <person name="Haikawa Y."/>
            <person name="Jin-no K."/>
            <person name="Takahashi M."/>
            <person name="Sekine M."/>
            <person name="Baba S."/>
            <person name="Ankai A."/>
            <person name="Kosugi H."/>
            <person name="Hosoyama A."/>
            <person name="Fukui S."/>
            <person name="Nagai Y."/>
            <person name="Nishijima K."/>
            <person name="Nakazawa H."/>
            <person name="Takamiya M."/>
            <person name="Masuda S."/>
            <person name="Funahashi T."/>
            <person name="Tanaka T."/>
            <person name="Kudoh Y."/>
            <person name="Yamazaki J."/>
            <person name="Kushida N."/>
            <person name="Oguchi A."/>
            <person name="Aoki K."/>
            <person name="Kubota K."/>
            <person name="Nakamura Y."/>
            <person name="Nomura N."/>
            <person name="Sako Y."/>
            <person name="Kikuchi H."/>
        </authorList>
    </citation>
    <scope>NUCLEOTIDE SEQUENCE [LARGE SCALE GENOMIC DNA]</scope>
    <source>
        <strain evidence="11">ATCC 700893 / DSM 11879 / JCM 9820 / NBRC 100138 / K1</strain>
    </source>
</reference>
<keyword evidence="11" id="KW-1185">Reference proteome</keyword>
<gene>
    <name evidence="10" type="ordered locus">APE_1305</name>
</gene>
<dbReference type="GeneID" id="1445930"/>
<feature type="transmembrane region" description="Helical" evidence="9">
    <location>
        <begin position="220"/>
        <end position="249"/>
    </location>
</feature>
<keyword evidence="4 9" id="KW-0812">Transmembrane</keyword>
<feature type="transmembrane region" description="Helical" evidence="9">
    <location>
        <begin position="136"/>
        <end position="159"/>
    </location>
</feature>
<dbReference type="RefSeq" id="WP_010866291.1">
    <property type="nucleotide sequence ID" value="NC_000854.2"/>
</dbReference>
<dbReference type="KEGG" id="ape:APE_1305"/>
<dbReference type="EMBL" id="BA000002">
    <property type="protein sequence ID" value="BAA80296.1"/>
    <property type="molecule type" value="Genomic_DNA"/>
</dbReference>
<comment type="similarity">
    <text evidence="8">Belongs to the binding-protein-dependent transport system permease family. LivHM subfamily.</text>
</comment>
<dbReference type="PIR" id="B72605">
    <property type="entry name" value="B72605"/>
</dbReference>
<protein>
    <submittedName>
        <fullName evidence="10">ABC transporter, permease protein</fullName>
    </submittedName>
</protein>
<name>Q9YCF2_AERPE</name>
<evidence type="ECO:0000256" key="5">
    <source>
        <dbReference type="ARBA" id="ARBA00022970"/>
    </source>
</evidence>
<dbReference type="STRING" id="272557.APE_1305"/>
<evidence type="ECO:0000256" key="2">
    <source>
        <dbReference type="ARBA" id="ARBA00022448"/>
    </source>
</evidence>
<feature type="transmembrane region" description="Helical" evidence="9">
    <location>
        <begin position="94"/>
        <end position="116"/>
    </location>
</feature>
<dbReference type="PANTHER" id="PTHR11795">
    <property type="entry name" value="BRANCHED-CHAIN AMINO ACID TRANSPORT SYSTEM PERMEASE PROTEIN LIVH"/>
    <property type="match status" value="1"/>
</dbReference>
<proteinExistence type="inferred from homology"/>
<feature type="transmembrane region" description="Helical" evidence="9">
    <location>
        <begin position="269"/>
        <end position="286"/>
    </location>
</feature>
<evidence type="ECO:0000256" key="9">
    <source>
        <dbReference type="SAM" id="Phobius"/>
    </source>
</evidence>
<evidence type="ECO:0000256" key="1">
    <source>
        <dbReference type="ARBA" id="ARBA00004651"/>
    </source>
</evidence>
<evidence type="ECO:0000256" key="3">
    <source>
        <dbReference type="ARBA" id="ARBA00022475"/>
    </source>
</evidence>
<dbReference type="InterPro" id="IPR001851">
    <property type="entry name" value="ABC_transp_permease"/>
</dbReference>
<evidence type="ECO:0000256" key="6">
    <source>
        <dbReference type="ARBA" id="ARBA00022989"/>
    </source>
</evidence>
<dbReference type="AlphaFoldDB" id="Q9YCF2"/>
<feature type="transmembrane region" description="Helical" evidence="9">
    <location>
        <begin position="12"/>
        <end position="32"/>
    </location>
</feature>
<keyword evidence="2" id="KW-0813">Transport</keyword>
<dbReference type="GO" id="GO:0005886">
    <property type="term" value="C:plasma membrane"/>
    <property type="evidence" value="ECO:0007669"/>
    <property type="project" value="UniProtKB-SubCell"/>
</dbReference>
<keyword evidence="7 9" id="KW-0472">Membrane</keyword>
<evidence type="ECO:0000256" key="7">
    <source>
        <dbReference type="ARBA" id="ARBA00023136"/>
    </source>
</evidence>
<dbReference type="eggNOG" id="arCOG01269">
    <property type="taxonomic scope" value="Archaea"/>
</dbReference>
<sequence length="294" mass="30799">MAGLLEQWGNLVFQGVLMGLLYSLIALGYNIVYRVNKSINFAVPEVVLLAAYLAWIASIATGNLLAAVAIALAASIAVSMAMERFVAKPLLGRPPIALIGATLGLFYMLKGVVLIVGKGEVAVLPFYPEVYRLGFLTLGTNDVIALLGSIAVLAGIIVLHRKTSFGAAMRGVAEDAEGAAAYGLPVRRLMLAGWALAGLVSGLAALLLSIKTQVSPDLEFFAIIALAASLIAGLDSLGGIVVGGVFLGLAEQIASKTLDPYLPGIGRDIAFFILFLVLLVKPYGLFGSERIERL</sequence>
<dbReference type="PANTHER" id="PTHR11795:SF451">
    <property type="entry name" value="ABC TRANSPORTER PERMEASE PROTEIN"/>
    <property type="match status" value="1"/>
</dbReference>
<comment type="subcellular location">
    <subcellularLocation>
        <location evidence="1">Cell membrane</location>
        <topology evidence="1">Multi-pass membrane protein</topology>
    </subcellularLocation>
</comment>
<dbReference type="GO" id="GO:0006865">
    <property type="term" value="P:amino acid transport"/>
    <property type="evidence" value="ECO:0007669"/>
    <property type="project" value="UniProtKB-KW"/>
</dbReference>
<feature type="transmembrane region" description="Helical" evidence="9">
    <location>
        <begin position="189"/>
        <end position="208"/>
    </location>
</feature>
<accession>Q9YCF2</accession>
<organism evidence="10 11">
    <name type="scientific">Aeropyrum pernix (strain ATCC 700893 / DSM 11879 / JCM 9820 / NBRC 100138 / K1)</name>
    <dbReference type="NCBI Taxonomy" id="272557"/>
    <lineage>
        <taxon>Archaea</taxon>
        <taxon>Thermoproteota</taxon>
        <taxon>Thermoprotei</taxon>
        <taxon>Desulfurococcales</taxon>
        <taxon>Desulfurococcaceae</taxon>
        <taxon>Aeropyrum</taxon>
    </lineage>
</organism>
<feature type="transmembrane region" description="Helical" evidence="9">
    <location>
        <begin position="64"/>
        <end position="82"/>
    </location>
</feature>